<organism evidence="1 2">
    <name type="scientific">Acer negundo</name>
    <name type="common">Box elder</name>
    <dbReference type="NCBI Taxonomy" id="4023"/>
    <lineage>
        <taxon>Eukaryota</taxon>
        <taxon>Viridiplantae</taxon>
        <taxon>Streptophyta</taxon>
        <taxon>Embryophyta</taxon>
        <taxon>Tracheophyta</taxon>
        <taxon>Spermatophyta</taxon>
        <taxon>Magnoliopsida</taxon>
        <taxon>eudicotyledons</taxon>
        <taxon>Gunneridae</taxon>
        <taxon>Pentapetalae</taxon>
        <taxon>rosids</taxon>
        <taxon>malvids</taxon>
        <taxon>Sapindales</taxon>
        <taxon>Sapindaceae</taxon>
        <taxon>Hippocastanoideae</taxon>
        <taxon>Acereae</taxon>
        <taxon>Acer</taxon>
    </lineage>
</organism>
<evidence type="ECO:0000313" key="2">
    <source>
        <dbReference type="Proteomes" id="UP001064489"/>
    </source>
</evidence>
<name>A0AAD5J3R0_ACENE</name>
<gene>
    <name evidence="1" type="ORF">LWI28_010003</name>
</gene>
<accession>A0AAD5J3R0</accession>
<proteinExistence type="predicted"/>
<dbReference type="AlphaFoldDB" id="A0AAD5J3R0"/>
<evidence type="ECO:0000313" key="1">
    <source>
        <dbReference type="EMBL" id="KAI9180985.1"/>
    </source>
</evidence>
<dbReference type="EMBL" id="JAJSOW010000101">
    <property type="protein sequence ID" value="KAI9180985.1"/>
    <property type="molecule type" value="Genomic_DNA"/>
</dbReference>
<keyword evidence="2" id="KW-1185">Reference proteome</keyword>
<comment type="caution">
    <text evidence="1">The sequence shown here is derived from an EMBL/GenBank/DDBJ whole genome shotgun (WGS) entry which is preliminary data.</text>
</comment>
<reference evidence="1" key="1">
    <citation type="journal article" date="2022" name="Plant J.">
        <title>Strategies of tolerance reflected in two North American maple genomes.</title>
        <authorList>
            <person name="McEvoy S.L."/>
            <person name="Sezen U.U."/>
            <person name="Trouern-Trend A."/>
            <person name="McMahon S.M."/>
            <person name="Schaberg P.G."/>
            <person name="Yang J."/>
            <person name="Wegrzyn J.L."/>
            <person name="Swenson N.G."/>
        </authorList>
    </citation>
    <scope>NUCLEOTIDE SEQUENCE</scope>
    <source>
        <strain evidence="1">91603</strain>
    </source>
</reference>
<protein>
    <submittedName>
        <fullName evidence="1">Uncharacterized protein</fullName>
    </submittedName>
</protein>
<reference evidence="1" key="2">
    <citation type="submission" date="2023-02" db="EMBL/GenBank/DDBJ databases">
        <authorList>
            <person name="Swenson N.G."/>
            <person name="Wegrzyn J.L."/>
            <person name="Mcevoy S.L."/>
        </authorList>
    </citation>
    <scope>NUCLEOTIDE SEQUENCE</scope>
    <source>
        <strain evidence="1">91603</strain>
        <tissue evidence="1">Leaf</tissue>
    </source>
</reference>
<sequence>MNMPTGEASSNHITTLFSVHFFHSSSIKQVTNLNQKFIIPNRQTKLLATCLQLPKVAVFRRQFAAASSLSVGHSVVRISNVLADNLAMLVELCVQPTL</sequence>
<dbReference type="Proteomes" id="UP001064489">
    <property type="component" value="Chromosome 4"/>
</dbReference>